<dbReference type="SMART" id="SM01119">
    <property type="entry name" value="D-ser_dehydrat"/>
    <property type="match status" value="1"/>
</dbReference>
<dbReference type="GO" id="GO:0008721">
    <property type="term" value="F:D-serine ammonia-lyase activity"/>
    <property type="evidence" value="ECO:0007669"/>
    <property type="project" value="TreeGrafter"/>
</dbReference>
<comment type="similarity">
    <text evidence="1">Belongs to the DSD1 family.</text>
</comment>
<comment type="caution">
    <text evidence="4">The sequence shown here is derived from an EMBL/GenBank/DDBJ whole genome shotgun (WGS) entry which is preliminary data.</text>
</comment>
<keyword evidence="2 4" id="KW-0456">Lyase</keyword>
<dbReference type="GO" id="GO:0036088">
    <property type="term" value="P:D-serine catabolic process"/>
    <property type="evidence" value="ECO:0007669"/>
    <property type="project" value="TreeGrafter"/>
</dbReference>
<dbReference type="Pfam" id="PF14031">
    <property type="entry name" value="D-ser_dehydrat"/>
    <property type="match status" value="1"/>
</dbReference>
<evidence type="ECO:0000259" key="3">
    <source>
        <dbReference type="SMART" id="SM01119"/>
    </source>
</evidence>
<sequence>MFPIRNIERIDSPALVVYEETIHDNILLAKEIAGDVTKLRPHVKTHKMREICEMMLGERITKFKCATIAEAEMLAQAGAADILLAYQPVGPKIERMLKLVETYPSSRFSCLIDNEENARIINDRFERSSLTLNVFIDVNIGMNRTGICPPGAIDMARNILLMKHLRIAGLHGYDGHIHDTDLTLRLQAADASFAEFDKVYQAVRTLFAYPLIRVLGGTPTFPIHARRSDVECSPGTFVFWDWGYRYLLPDLPFQYAALVVSRVISVIDKHRICLDLGHKSIASENPLPRVHFLNAPEAIPVAHSEEHLVVEVPDSHLYPVGSVLYGVPEHICPTVALYEKVFVVHNNEIKGSWKTIARDRCINV</sequence>
<feature type="domain" description="D-serine dehydratase-like" evidence="3">
    <location>
        <begin position="256"/>
        <end position="345"/>
    </location>
</feature>
<name>A0A5J4RWL6_9ZZZZ</name>
<dbReference type="InterPro" id="IPR051466">
    <property type="entry name" value="D-amino_acid_metab_enzyme"/>
</dbReference>
<dbReference type="PANTHER" id="PTHR28004">
    <property type="entry name" value="ZGC:162816-RELATED"/>
    <property type="match status" value="1"/>
</dbReference>
<dbReference type="Gene3D" id="3.20.20.10">
    <property type="entry name" value="Alanine racemase"/>
    <property type="match status" value="1"/>
</dbReference>
<dbReference type="EMBL" id="SNRY01000688">
    <property type="protein sequence ID" value="KAA6337570.1"/>
    <property type="molecule type" value="Genomic_DNA"/>
</dbReference>
<dbReference type="InterPro" id="IPR026956">
    <property type="entry name" value="D-ser_dehydrat-like_dom"/>
</dbReference>
<dbReference type="AlphaFoldDB" id="A0A5J4RWL6"/>
<dbReference type="InterPro" id="IPR029066">
    <property type="entry name" value="PLP-binding_barrel"/>
</dbReference>
<evidence type="ECO:0000313" key="4">
    <source>
        <dbReference type="EMBL" id="KAA6337570.1"/>
    </source>
</evidence>
<dbReference type="Gene3D" id="2.40.37.20">
    <property type="entry name" value="D-serine dehydratase-like domain"/>
    <property type="match status" value="1"/>
</dbReference>
<dbReference type="InterPro" id="IPR001608">
    <property type="entry name" value="Ala_racemase_N"/>
</dbReference>
<gene>
    <name evidence="4" type="ORF">EZS27_014357</name>
</gene>
<proteinExistence type="inferred from homology"/>
<dbReference type="GO" id="GO:0043876">
    <property type="term" value="F:D-threonine aldolase activity"/>
    <property type="evidence" value="ECO:0007669"/>
    <property type="project" value="UniProtKB-EC"/>
</dbReference>
<dbReference type="InterPro" id="IPR042208">
    <property type="entry name" value="D-ser_dehydrat-like_sf"/>
</dbReference>
<reference evidence="4" key="1">
    <citation type="submission" date="2019-03" db="EMBL/GenBank/DDBJ databases">
        <title>Single cell metagenomics reveals metabolic interactions within the superorganism composed of flagellate Streblomastix strix and complex community of Bacteroidetes bacteria on its surface.</title>
        <authorList>
            <person name="Treitli S.C."/>
            <person name="Kolisko M."/>
            <person name="Husnik F."/>
            <person name="Keeling P."/>
            <person name="Hampl V."/>
        </authorList>
    </citation>
    <scope>NUCLEOTIDE SEQUENCE</scope>
    <source>
        <strain evidence="4">STM</strain>
    </source>
</reference>
<dbReference type="SUPFAM" id="SSF51419">
    <property type="entry name" value="PLP-binding barrel"/>
    <property type="match status" value="1"/>
</dbReference>
<organism evidence="4">
    <name type="scientific">termite gut metagenome</name>
    <dbReference type="NCBI Taxonomy" id="433724"/>
    <lineage>
        <taxon>unclassified sequences</taxon>
        <taxon>metagenomes</taxon>
        <taxon>organismal metagenomes</taxon>
    </lineage>
</organism>
<dbReference type="CDD" id="cd06821">
    <property type="entry name" value="PLPDE_III_D-TA"/>
    <property type="match status" value="1"/>
</dbReference>
<dbReference type="PANTHER" id="PTHR28004:SF2">
    <property type="entry name" value="D-SERINE DEHYDRATASE"/>
    <property type="match status" value="1"/>
</dbReference>
<protein>
    <submittedName>
        <fullName evidence="4">D-threonine aldolase</fullName>
        <ecNumber evidence="4">4.1.2.42</ecNumber>
    </submittedName>
</protein>
<accession>A0A5J4RWL6</accession>
<dbReference type="EC" id="4.1.2.42" evidence="4"/>
<dbReference type="Pfam" id="PF01168">
    <property type="entry name" value="Ala_racemase_N"/>
    <property type="match status" value="1"/>
</dbReference>
<evidence type="ECO:0000256" key="1">
    <source>
        <dbReference type="ARBA" id="ARBA00005323"/>
    </source>
</evidence>
<evidence type="ECO:0000256" key="2">
    <source>
        <dbReference type="ARBA" id="ARBA00023239"/>
    </source>
</evidence>